<dbReference type="AlphaFoldDB" id="A0A2T1N9P7"/>
<dbReference type="GO" id="GO:0004222">
    <property type="term" value="F:metalloendopeptidase activity"/>
    <property type="evidence" value="ECO:0007669"/>
    <property type="project" value="TreeGrafter"/>
</dbReference>
<keyword evidence="3" id="KW-1185">Reference proteome</keyword>
<dbReference type="Proteomes" id="UP000238426">
    <property type="component" value="Unassembled WGS sequence"/>
</dbReference>
<comment type="caution">
    <text evidence="2">The sequence shown here is derived from an EMBL/GenBank/DDBJ whole genome shotgun (WGS) entry which is preliminary data.</text>
</comment>
<evidence type="ECO:0000259" key="1">
    <source>
        <dbReference type="Pfam" id="PF01551"/>
    </source>
</evidence>
<name>A0A2T1N9P7_9FLAO</name>
<gene>
    <name evidence="2" type="ORF">C7H52_09810</name>
</gene>
<dbReference type="InterPro" id="IPR050570">
    <property type="entry name" value="Cell_wall_metabolism_enzyme"/>
</dbReference>
<dbReference type="CDD" id="cd12797">
    <property type="entry name" value="M23_peptidase"/>
    <property type="match status" value="1"/>
</dbReference>
<sequence>MRYMPLFFCLFFISLNAQDIYPKDYFKNPLDIDIVLSGSFGELRSNHFHSGLDIKTQGREGLNIYSSADGYVSRIKLSHYGYGKAIYITHPNGYTTVYGHLKDFSGEIETYIKNKQYEKETYEIELFPTPTELVLKQGDLIALSGNTGGSGGPHLHFEIRDNEERIINPMLFGLTVKDSKSPEIDGFYAYPLNDTSHVNGFNSKQKIRLTKLKTGSYKAANITAYGQIGFGIESTDQHDLAYNNNGVFKIETTYNGVPNYKINFERFSFDESKHINQYIDFEHYYDKKKRIQKLYKDLNNPLSLYKSTLKDGIINVTENNAHIYKVNVSDYDGNSSEISLNITPEKSTNIIKEEISKTNKFIKRDEITELKANHISVTIPKYTFYKDVTLDFKVSGDTVSITPKNKALTNYITVSFDISNYKDKDVDGLYIAELVGWNKFPSYSSTKRIGDIIYTKTKTLGSYTVAFDKDKPSITPLNFSDGKWISNHKTLELKINDATTGVGNYRATVNGKFILMEYDYKTKKLVHFFDDNKVTDTENKLKLIVTDNVGNSSTFEATFFRK</sequence>
<dbReference type="OrthoDB" id="9810477at2"/>
<dbReference type="InterPro" id="IPR016047">
    <property type="entry name" value="M23ase_b-sheet_dom"/>
</dbReference>
<dbReference type="PANTHER" id="PTHR21666">
    <property type="entry name" value="PEPTIDASE-RELATED"/>
    <property type="match status" value="1"/>
</dbReference>
<accession>A0A2T1N9P7</accession>
<organism evidence="2 3">
    <name type="scientific">Aurantibacter aestuarii</name>
    <dbReference type="NCBI Taxonomy" id="1266046"/>
    <lineage>
        <taxon>Bacteria</taxon>
        <taxon>Pseudomonadati</taxon>
        <taxon>Bacteroidota</taxon>
        <taxon>Flavobacteriia</taxon>
        <taxon>Flavobacteriales</taxon>
        <taxon>Flavobacteriaceae</taxon>
        <taxon>Aurantibacter</taxon>
    </lineage>
</organism>
<dbReference type="SUPFAM" id="SSF51261">
    <property type="entry name" value="Duplicated hybrid motif"/>
    <property type="match status" value="1"/>
</dbReference>
<dbReference type="InterPro" id="IPR011055">
    <property type="entry name" value="Dup_hybrid_motif"/>
</dbReference>
<protein>
    <submittedName>
        <fullName evidence="2">Peptidase M23</fullName>
    </submittedName>
</protein>
<proteinExistence type="predicted"/>
<dbReference type="Gene3D" id="2.70.70.10">
    <property type="entry name" value="Glucose Permease (Domain IIA)"/>
    <property type="match status" value="1"/>
</dbReference>
<reference evidence="2 3" key="1">
    <citation type="submission" date="2018-03" db="EMBL/GenBank/DDBJ databases">
        <title>Mesoflavibacter sp. HG37 and Mesoflavibacter sp. HG96 sp.nov., two marine bacteria isolated from seawater of Western Pacific Ocean.</title>
        <authorList>
            <person name="Cheng H."/>
            <person name="Wu Y.-H."/>
            <person name="Guo L.-L."/>
            <person name="Xu X.-W."/>
        </authorList>
    </citation>
    <scope>NUCLEOTIDE SEQUENCE [LARGE SCALE GENOMIC DNA]</scope>
    <source>
        <strain evidence="2 3">KCTC 32269</strain>
    </source>
</reference>
<feature type="domain" description="M23ase beta-sheet core" evidence="1">
    <location>
        <begin position="48"/>
        <end position="115"/>
    </location>
</feature>
<dbReference type="Pfam" id="PF01551">
    <property type="entry name" value="Peptidase_M23"/>
    <property type="match status" value="1"/>
</dbReference>
<evidence type="ECO:0000313" key="3">
    <source>
        <dbReference type="Proteomes" id="UP000238426"/>
    </source>
</evidence>
<evidence type="ECO:0000313" key="2">
    <source>
        <dbReference type="EMBL" id="PSG88579.1"/>
    </source>
</evidence>
<dbReference type="PANTHER" id="PTHR21666:SF285">
    <property type="entry name" value="M23 FAMILY METALLOPEPTIDASE"/>
    <property type="match status" value="1"/>
</dbReference>
<dbReference type="EMBL" id="PXOQ01000009">
    <property type="protein sequence ID" value="PSG88579.1"/>
    <property type="molecule type" value="Genomic_DNA"/>
</dbReference>